<accession>A0A117MR72</accession>
<dbReference type="AlphaFoldDB" id="A0A117MR72"/>
<evidence type="ECO:0000313" key="3">
    <source>
        <dbReference type="Proteomes" id="UP000053937"/>
    </source>
</evidence>
<sequence length="133" mass="14702">MKRSDENIEEQIRRTLAAHDDLPKLQVSPLFRVHLMQRIDAERNRIGGSAAIRVAEGFNAKLAFAALLIVVNIGSAFLFFSSSDPLTLADAADAVEQLTDDYSGPELAYYVETVDAAGSQHSDEQNRQENNRP</sequence>
<comment type="caution">
    <text evidence="2">The sequence shown here is derived from an EMBL/GenBank/DDBJ whole genome shotgun (WGS) entry which is preliminary data.</text>
</comment>
<reference evidence="2 3" key="1">
    <citation type="submission" date="2015-10" db="EMBL/GenBank/DDBJ databases">
        <title>Draft Genome Sequence of Chlorobium limicola strain Frasassi Growing under Artificial Lighting in the Frasassi Cave System.</title>
        <authorList>
            <person name="Mansor M."/>
            <person name="Macalady J."/>
        </authorList>
    </citation>
    <scope>NUCLEOTIDE SEQUENCE [LARGE SCALE GENOMIC DNA]</scope>
    <source>
        <strain evidence="2 3">Frasassi</strain>
    </source>
</reference>
<gene>
    <name evidence="2" type="ORF">ASB62_03055</name>
</gene>
<dbReference type="RefSeq" id="WP_059138574.1">
    <property type="nucleotide sequence ID" value="NZ_LMBR01000061.1"/>
</dbReference>
<organism evidence="2 3">
    <name type="scientific">Chlorobium limicola</name>
    <dbReference type="NCBI Taxonomy" id="1092"/>
    <lineage>
        <taxon>Bacteria</taxon>
        <taxon>Pseudomonadati</taxon>
        <taxon>Chlorobiota</taxon>
        <taxon>Chlorobiia</taxon>
        <taxon>Chlorobiales</taxon>
        <taxon>Chlorobiaceae</taxon>
        <taxon>Chlorobium/Pelodictyon group</taxon>
        <taxon>Chlorobium</taxon>
    </lineage>
</organism>
<evidence type="ECO:0000256" key="1">
    <source>
        <dbReference type="SAM" id="Phobius"/>
    </source>
</evidence>
<protein>
    <recommendedName>
        <fullName evidence="4">DUF3619 family protein</fullName>
    </recommendedName>
</protein>
<keyword evidence="3" id="KW-1185">Reference proteome</keyword>
<dbReference type="Proteomes" id="UP000053937">
    <property type="component" value="Unassembled WGS sequence"/>
</dbReference>
<name>A0A117MR72_CHLLI</name>
<evidence type="ECO:0008006" key="4">
    <source>
        <dbReference type="Google" id="ProtNLM"/>
    </source>
</evidence>
<dbReference type="OrthoDB" id="598126at2"/>
<evidence type="ECO:0000313" key="2">
    <source>
        <dbReference type="EMBL" id="KUL31372.1"/>
    </source>
</evidence>
<keyword evidence="1" id="KW-1133">Transmembrane helix</keyword>
<dbReference type="EMBL" id="LMBR01000061">
    <property type="protein sequence ID" value="KUL31372.1"/>
    <property type="molecule type" value="Genomic_DNA"/>
</dbReference>
<feature type="transmembrane region" description="Helical" evidence="1">
    <location>
        <begin position="62"/>
        <end position="80"/>
    </location>
</feature>
<proteinExistence type="predicted"/>
<keyword evidence="1" id="KW-0812">Transmembrane</keyword>
<keyword evidence="1" id="KW-0472">Membrane</keyword>